<feature type="domain" description="PucR C-terminal helix-turn-helix" evidence="1">
    <location>
        <begin position="278"/>
        <end position="333"/>
    </location>
</feature>
<evidence type="ECO:0000259" key="1">
    <source>
        <dbReference type="Pfam" id="PF13556"/>
    </source>
</evidence>
<gene>
    <name evidence="2" type="ORF">AN963_04340</name>
</gene>
<dbReference type="PANTHER" id="PTHR33744">
    <property type="entry name" value="CARBOHYDRATE DIACID REGULATOR"/>
    <property type="match status" value="1"/>
</dbReference>
<name>A0ABR5NCA2_BRECH</name>
<reference evidence="2 3" key="1">
    <citation type="submission" date="2015-09" db="EMBL/GenBank/DDBJ databases">
        <title>Genome sequencing project for genomic taxonomy and phylogenomics of Bacillus-like bacteria.</title>
        <authorList>
            <person name="Liu B."/>
            <person name="Wang J."/>
            <person name="Zhu Y."/>
            <person name="Liu G."/>
            <person name="Chen Q."/>
            <person name="Chen Z."/>
            <person name="Lan J."/>
            <person name="Che J."/>
            <person name="Ge C."/>
            <person name="Shi H."/>
            <person name="Pan Z."/>
            <person name="Liu X."/>
        </authorList>
    </citation>
    <scope>NUCLEOTIDE SEQUENCE [LARGE SCALE GENOMIC DNA]</scope>
    <source>
        <strain evidence="2 3">DSM 8552</strain>
    </source>
</reference>
<dbReference type="Gene3D" id="1.10.10.2840">
    <property type="entry name" value="PucR C-terminal helix-turn-helix domain"/>
    <property type="match status" value="1"/>
</dbReference>
<keyword evidence="3" id="KW-1185">Reference proteome</keyword>
<comment type="caution">
    <text evidence="2">The sequence shown here is derived from an EMBL/GenBank/DDBJ whole genome shotgun (WGS) entry which is preliminary data.</text>
</comment>
<organism evidence="2 3">
    <name type="scientific">Brevibacillus choshinensis</name>
    <dbReference type="NCBI Taxonomy" id="54911"/>
    <lineage>
        <taxon>Bacteria</taxon>
        <taxon>Bacillati</taxon>
        <taxon>Bacillota</taxon>
        <taxon>Bacilli</taxon>
        <taxon>Bacillales</taxon>
        <taxon>Paenibacillaceae</taxon>
        <taxon>Brevibacillus</taxon>
    </lineage>
</organism>
<dbReference type="InterPro" id="IPR025736">
    <property type="entry name" value="PucR_C-HTH_dom"/>
</dbReference>
<evidence type="ECO:0000313" key="3">
    <source>
        <dbReference type="Proteomes" id="UP000051063"/>
    </source>
</evidence>
<sequence length="338" mass="38902">MEQWMNHAERIRQETGLPIMCLQTSQNEADQIRHEQEQKGWELVASAGDGTTVSLVLIETPSWHASARVLLGLFFSPASSKSEATLTDQVSTWLQSISSDSPLPPPSRLEQQWSWREKRAVFLIERCRPESTLDWYSLQPLLHDFFKGEHTSLTFIPLGHLYYLLLVPISMLGNQSEPDEHLEWASGVHDLIANERMEHVRLLVSFPIATPLQLEKAVRQLFTLSHALTQFCPRDMVAGSWHYPLEQWAITLPTGISQQLARSIQSELTAHPLTEEQMETLETLFRCQLNISDTSRQLFLHRNTLLYRLDKLTEQTGLDPRQFSHAVLLKLFLLFRQN</sequence>
<dbReference type="Proteomes" id="UP000051063">
    <property type="component" value="Unassembled WGS sequence"/>
</dbReference>
<dbReference type="RefSeq" id="WP_055743312.1">
    <property type="nucleotide sequence ID" value="NZ_LJJB01000007.1"/>
</dbReference>
<dbReference type="InterPro" id="IPR009057">
    <property type="entry name" value="Homeodomain-like_sf"/>
</dbReference>
<proteinExistence type="predicted"/>
<evidence type="ECO:0000313" key="2">
    <source>
        <dbReference type="EMBL" id="KQL49016.1"/>
    </source>
</evidence>
<dbReference type="EMBL" id="LJJB01000007">
    <property type="protein sequence ID" value="KQL49016.1"/>
    <property type="molecule type" value="Genomic_DNA"/>
</dbReference>
<dbReference type="SUPFAM" id="SSF46689">
    <property type="entry name" value="Homeodomain-like"/>
    <property type="match status" value="1"/>
</dbReference>
<dbReference type="Pfam" id="PF13556">
    <property type="entry name" value="HTH_30"/>
    <property type="match status" value="1"/>
</dbReference>
<dbReference type="PANTHER" id="PTHR33744:SF15">
    <property type="entry name" value="CARBOHYDRATE DIACID REGULATOR"/>
    <property type="match status" value="1"/>
</dbReference>
<protein>
    <recommendedName>
        <fullName evidence="1">PucR C-terminal helix-turn-helix domain-containing protein</fullName>
    </recommendedName>
</protein>
<dbReference type="InterPro" id="IPR051448">
    <property type="entry name" value="CdaR-like_regulators"/>
</dbReference>
<dbReference type="InterPro" id="IPR042070">
    <property type="entry name" value="PucR_C-HTH_sf"/>
</dbReference>
<accession>A0ABR5NCA2</accession>